<dbReference type="Pfam" id="PF00550">
    <property type="entry name" value="PP-binding"/>
    <property type="match status" value="1"/>
</dbReference>
<evidence type="ECO:0000256" key="1">
    <source>
        <dbReference type="ARBA" id="ARBA00022450"/>
    </source>
</evidence>
<keyword evidence="5" id="KW-1185">Reference proteome</keyword>
<accession>A0ABR5J210</accession>
<dbReference type="Proteomes" id="UP000037020">
    <property type="component" value="Unassembled WGS sequence"/>
</dbReference>
<reference evidence="4 5" key="1">
    <citation type="submission" date="2015-07" db="EMBL/GenBank/DDBJ databases">
        <authorList>
            <person name="Ju K.-S."/>
            <person name="Doroghazi J.R."/>
            <person name="Metcalf W.W."/>
        </authorList>
    </citation>
    <scope>NUCLEOTIDE SEQUENCE [LARGE SCALE GENOMIC DNA]</scope>
    <source>
        <strain evidence="4 5">NRRL B-3589</strain>
    </source>
</reference>
<evidence type="ECO:0000256" key="2">
    <source>
        <dbReference type="ARBA" id="ARBA00022553"/>
    </source>
</evidence>
<dbReference type="InterPro" id="IPR020806">
    <property type="entry name" value="PKS_PP-bd"/>
</dbReference>
<dbReference type="PANTHER" id="PTHR45527">
    <property type="entry name" value="NONRIBOSOMAL PEPTIDE SYNTHETASE"/>
    <property type="match status" value="1"/>
</dbReference>
<dbReference type="InterPro" id="IPR036736">
    <property type="entry name" value="ACP-like_sf"/>
</dbReference>
<sequence>VDAALLTLFRQVLGIEEDVADPDFFEHGGDSLAAVELVSLIENTFGVALPLEDVFETPTPGGLARAVEELLA</sequence>
<dbReference type="InterPro" id="IPR009081">
    <property type="entry name" value="PP-bd_ACP"/>
</dbReference>
<gene>
    <name evidence="4" type="ORF">ADK38_25500</name>
</gene>
<name>A0ABR5J210_9ACTN</name>
<dbReference type="PROSITE" id="PS50075">
    <property type="entry name" value="CARRIER"/>
    <property type="match status" value="1"/>
</dbReference>
<dbReference type="Gene3D" id="1.10.1200.10">
    <property type="entry name" value="ACP-like"/>
    <property type="match status" value="1"/>
</dbReference>
<evidence type="ECO:0000259" key="3">
    <source>
        <dbReference type="PROSITE" id="PS50075"/>
    </source>
</evidence>
<organism evidence="4 5">
    <name type="scientific">Streptomyces varsoviensis</name>
    <dbReference type="NCBI Taxonomy" id="67373"/>
    <lineage>
        <taxon>Bacteria</taxon>
        <taxon>Bacillati</taxon>
        <taxon>Actinomycetota</taxon>
        <taxon>Actinomycetes</taxon>
        <taxon>Kitasatosporales</taxon>
        <taxon>Streptomycetaceae</taxon>
        <taxon>Streptomyces</taxon>
    </lineage>
</organism>
<comment type="caution">
    <text evidence="4">The sequence shown here is derived from an EMBL/GenBank/DDBJ whole genome shotgun (WGS) entry which is preliminary data.</text>
</comment>
<feature type="non-terminal residue" evidence="4">
    <location>
        <position position="72"/>
    </location>
</feature>
<proteinExistence type="predicted"/>
<keyword evidence="1" id="KW-0596">Phosphopantetheine</keyword>
<feature type="non-terminal residue" evidence="4">
    <location>
        <position position="1"/>
    </location>
</feature>
<evidence type="ECO:0000313" key="4">
    <source>
        <dbReference type="EMBL" id="KOG87425.1"/>
    </source>
</evidence>
<evidence type="ECO:0000313" key="5">
    <source>
        <dbReference type="Proteomes" id="UP000037020"/>
    </source>
</evidence>
<dbReference type="SMART" id="SM00823">
    <property type="entry name" value="PKS_PP"/>
    <property type="match status" value="1"/>
</dbReference>
<dbReference type="PANTHER" id="PTHR45527:SF1">
    <property type="entry name" value="FATTY ACID SYNTHASE"/>
    <property type="match status" value="1"/>
</dbReference>
<keyword evidence="2" id="KW-0597">Phosphoprotein</keyword>
<feature type="domain" description="Carrier" evidence="3">
    <location>
        <begin position="1"/>
        <end position="71"/>
    </location>
</feature>
<protein>
    <recommendedName>
        <fullName evidence="3">Carrier domain-containing protein</fullName>
    </recommendedName>
</protein>
<dbReference type="SUPFAM" id="SSF47336">
    <property type="entry name" value="ACP-like"/>
    <property type="match status" value="1"/>
</dbReference>
<dbReference type="EMBL" id="LGUT01002245">
    <property type="protein sequence ID" value="KOG87425.1"/>
    <property type="molecule type" value="Genomic_DNA"/>
</dbReference>